<dbReference type="SUPFAM" id="SSF51735">
    <property type="entry name" value="NAD(P)-binding Rossmann-fold domains"/>
    <property type="match status" value="1"/>
</dbReference>
<comment type="pathway">
    <text evidence="1 12">One-carbon metabolism; tetrahydrofolate interconversion.</text>
</comment>
<dbReference type="Pfam" id="PF00763">
    <property type="entry name" value="THF_DHG_CYH"/>
    <property type="match status" value="1"/>
</dbReference>
<evidence type="ECO:0000259" key="13">
    <source>
        <dbReference type="Pfam" id="PF00763"/>
    </source>
</evidence>
<dbReference type="FunFam" id="3.40.50.720:FF:000094">
    <property type="entry name" value="Bifunctional protein FolD"/>
    <property type="match status" value="1"/>
</dbReference>
<name>A0A923LV00_9FIRM</name>
<dbReference type="CDD" id="cd01080">
    <property type="entry name" value="NAD_bind_m-THF_DH_Cyclohyd"/>
    <property type="match status" value="1"/>
</dbReference>
<evidence type="ECO:0000256" key="8">
    <source>
        <dbReference type="ARBA" id="ARBA00023002"/>
    </source>
</evidence>
<evidence type="ECO:0000313" key="16">
    <source>
        <dbReference type="Proteomes" id="UP000606499"/>
    </source>
</evidence>
<keyword evidence="4 12" id="KW-0028">Amino-acid biosynthesis</keyword>
<sequence length="283" mass="29966">MSAVRMDGKALSAKVRGSILAETKALKEKGVTPGLAVIIVGNDPASEIYVRNKEKACAECGFYSEKYALPAETSQEELLGLIAQLNQSPQISGILCQMPVPEHISEQAVIDAIDPKKDVDAFHPVNVGKIMVGNFDFVPCTPAGVMELLDEYGIDPKGKECVVVGRSNIVGKPMSMLLLHRHGTVTICHSRTSGLAAVCRRADILVAAVGKAGFITPDMVKDGAVVIDVGINRNAEGKVCGDVAPEVMEKASYMTPVPGGAGPMTITMLMKNTLKAAKLQHSL</sequence>
<dbReference type="EC" id="1.5.1.5" evidence="12"/>
<comment type="function">
    <text evidence="12">Catalyzes the oxidation of 5,10-methylenetetrahydrofolate to 5,10-methenyltetrahydrofolate and then the hydrolysis of 5,10-methenyltetrahydrofolate to 10-formyltetrahydrofolate.</text>
</comment>
<proteinExistence type="inferred from homology"/>
<comment type="catalytic activity">
    <reaction evidence="12">
        <text>(6R)-5,10-methenyltetrahydrofolate + H2O = (6R)-10-formyltetrahydrofolate + H(+)</text>
        <dbReference type="Rhea" id="RHEA:23700"/>
        <dbReference type="ChEBI" id="CHEBI:15377"/>
        <dbReference type="ChEBI" id="CHEBI:15378"/>
        <dbReference type="ChEBI" id="CHEBI:57455"/>
        <dbReference type="ChEBI" id="CHEBI:195366"/>
        <dbReference type="EC" id="3.5.4.9"/>
    </reaction>
</comment>
<evidence type="ECO:0000256" key="9">
    <source>
        <dbReference type="ARBA" id="ARBA00023102"/>
    </source>
</evidence>
<reference evidence="15" key="1">
    <citation type="submission" date="2020-08" db="EMBL/GenBank/DDBJ databases">
        <title>Genome public.</title>
        <authorList>
            <person name="Liu C."/>
            <person name="Sun Q."/>
        </authorList>
    </citation>
    <scope>NUCLEOTIDE SEQUENCE</scope>
    <source>
        <strain evidence="15">NSJ-28</strain>
    </source>
</reference>
<gene>
    <name evidence="12 15" type="primary">folD</name>
    <name evidence="15" type="ORF">H8S45_03045</name>
</gene>
<evidence type="ECO:0000256" key="7">
    <source>
        <dbReference type="ARBA" id="ARBA00022857"/>
    </source>
</evidence>
<dbReference type="GO" id="GO:0004477">
    <property type="term" value="F:methenyltetrahydrofolate cyclohydrolase activity"/>
    <property type="evidence" value="ECO:0007669"/>
    <property type="project" value="UniProtKB-UniRule"/>
</dbReference>
<dbReference type="NCBIfam" id="NF008058">
    <property type="entry name" value="PRK10792.1"/>
    <property type="match status" value="1"/>
</dbReference>
<dbReference type="Gene3D" id="3.40.50.720">
    <property type="entry name" value="NAD(P)-binding Rossmann-like Domain"/>
    <property type="match status" value="1"/>
</dbReference>
<dbReference type="GO" id="GO:0005829">
    <property type="term" value="C:cytosol"/>
    <property type="evidence" value="ECO:0007669"/>
    <property type="project" value="TreeGrafter"/>
</dbReference>
<feature type="binding site" evidence="12">
    <location>
        <begin position="165"/>
        <end position="167"/>
    </location>
    <ligand>
        <name>NADP(+)</name>
        <dbReference type="ChEBI" id="CHEBI:58349"/>
    </ligand>
</feature>
<comment type="caution">
    <text evidence="15">The sequence shown here is derived from an EMBL/GenBank/DDBJ whole genome shotgun (WGS) entry which is preliminary data.</text>
</comment>
<comment type="catalytic activity">
    <reaction evidence="12">
        <text>(6R)-5,10-methylene-5,6,7,8-tetrahydrofolate + NADP(+) = (6R)-5,10-methenyltetrahydrofolate + NADPH</text>
        <dbReference type="Rhea" id="RHEA:22812"/>
        <dbReference type="ChEBI" id="CHEBI:15636"/>
        <dbReference type="ChEBI" id="CHEBI:57455"/>
        <dbReference type="ChEBI" id="CHEBI:57783"/>
        <dbReference type="ChEBI" id="CHEBI:58349"/>
        <dbReference type="EC" id="1.5.1.5"/>
    </reaction>
</comment>
<dbReference type="Gene3D" id="3.40.50.10860">
    <property type="entry name" value="Leucine Dehydrogenase, chain A, domain 1"/>
    <property type="match status" value="1"/>
</dbReference>
<keyword evidence="9 12" id="KW-0368">Histidine biosynthesis</keyword>
<keyword evidence="10 12" id="KW-0486">Methionine biosynthesis</keyword>
<accession>A0A923LV00</accession>
<dbReference type="Pfam" id="PF02882">
    <property type="entry name" value="THF_DHG_CYH_C"/>
    <property type="match status" value="1"/>
</dbReference>
<feature type="domain" description="Tetrahydrofolate dehydrogenase/cyclohydrolase catalytic" evidence="13">
    <location>
        <begin position="6"/>
        <end position="120"/>
    </location>
</feature>
<evidence type="ECO:0000313" key="15">
    <source>
        <dbReference type="EMBL" id="MBC5724447.1"/>
    </source>
</evidence>
<evidence type="ECO:0000256" key="4">
    <source>
        <dbReference type="ARBA" id="ARBA00022605"/>
    </source>
</evidence>
<evidence type="ECO:0000256" key="6">
    <source>
        <dbReference type="ARBA" id="ARBA00022801"/>
    </source>
</evidence>
<dbReference type="InterPro" id="IPR000672">
    <property type="entry name" value="THF_DH/CycHdrlase"/>
</dbReference>
<keyword evidence="5 12" id="KW-0658">Purine biosynthesis</keyword>
<evidence type="ECO:0000256" key="12">
    <source>
        <dbReference type="HAMAP-Rule" id="MF_01576"/>
    </source>
</evidence>
<dbReference type="InterPro" id="IPR046346">
    <property type="entry name" value="Aminoacid_DH-like_N_sf"/>
</dbReference>
<dbReference type="EMBL" id="JACOPL010000002">
    <property type="protein sequence ID" value="MBC5724447.1"/>
    <property type="molecule type" value="Genomic_DNA"/>
</dbReference>
<dbReference type="InterPro" id="IPR020630">
    <property type="entry name" value="THF_DH/CycHdrlase_cat_dom"/>
</dbReference>
<dbReference type="GO" id="GO:0009086">
    <property type="term" value="P:methionine biosynthetic process"/>
    <property type="evidence" value="ECO:0007669"/>
    <property type="project" value="UniProtKB-KW"/>
</dbReference>
<evidence type="ECO:0000259" key="14">
    <source>
        <dbReference type="Pfam" id="PF02882"/>
    </source>
</evidence>
<protein>
    <recommendedName>
        <fullName evidence="12">Bifunctional protein FolD</fullName>
    </recommendedName>
    <domain>
        <recommendedName>
            <fullName evidence="12">Methylenetetrahydrofolate dehydrogenase</fullName>
            <ecNumber evidence="12">1.5.1.5</ecNumber>
        </recommendedName>
    </domain>
    <domain>
        <recommendedName>
            <fullName evidence="12">Methenyltetrahydrofolate cyclohydrolase</fullName>
            <ecNumber evidence="12">3.5.4.9</ecNumber>
        </recommendedName>
    </domain>
</protein>
<dbReference type="NCBIfam" id="NF010783">
    <property type="entry name" value="PRK14186.1"/>
    <property type="match status" value="1"/>
</dbReference>
<keyword evidence="3 12" id="KW-0554">One-carbon metabolism</keyword>
<dbReference type="SUPFAM" id="SSF53223">
    <property type="entry name" value="Aminoacid dehydrogenase-like, N-terminal domain"/>
    <property type="match status" value="1"/>
</dbReference>
<dbReference type="AlphaFoldDB" id="A0A923LV00"/>
<dbReference type="PRINTS" id="PR00085">
    <property type="entry name" value="THFDHDRGNASE"/>
</dbReference>
<feature type="binding site" evidence="12">
    <location>
        <position position="231"/>
    </location>
    <ligand>
        <name>NADP(+)</name>
        <dbReference type="ChEBI" id="CHEBI:58349"/>
    </ligand>
</feature>
<evidence type="ECO:0000256" key="11">
    <source>
        <dbReference type="ARBA" id="ARBA00023268"/>
    </source>
</evidence>
<comment type="subunit">
    <text evidence="2 12">Homodimer.</text>
</comment>
<keyword evidence="11 12" id="KW-0511">Multifunctional enzyme</keyword>
<feature type="domain" description="Tetrahydrofolate dehydrogenase/cyclohydrolase NAD(P)-binding" evidence="14">
    <location>
        <begin position="139"/>
        <end position="280"/>
    </location>
</feature>
<dbReference type="GO" id="GO:0035999">
    <property type="term" value="P:tetrahydrofolate interconversion"/>
    <property type="evidence" value="ECO:0007669"/>
    <property type="project" value="UniProtKB-UniRule"/>
</dbReference>
<dbReference type="HAMAP" id="MF_01576">
    <property type="entry name" value="THF_DHG_CYH"/>
    <property type="match status" value="1"/>
</dbReference>
<dbReference type="InterPro" id="IPR020631">
    <property type="entry name" value="THF_DH/CycHdrlase_NAD-bd_dom"/>
</dbReference>
<keyword evidence="7 12" id="KW-0521">NADP</keyword>
<dbReference type="InterPro" id="IPR036291">
    <property type="entry name" value="NAD(P)-bd_dom_sf"/>
</dbReference>
<keyword evidence="8 12" id="KW-0560">Oxidoreductase</keyword>
<evidence type="ECO:0000256" key="2">
    <source>
        <dbReference type="ARBA" id="ARBA00011738"/>
    </source>
</evidence>
<dbReference type="PANTHER" id="PTHR48099:SF5">
    <property type="entry name" value="C-1-TETRAHYDROFOLATE SYNTHASE, CYTOPLASMIC"/>
    <property type="match status" value="1"/>
</dbReference>
<dbReference type="Proteomes" id="UP000606499">
    <property type="component" value="Unassembled WGS sequence"/>
</dbReference>
<comment type="similarity">
    <text evidence="12">Belongs to the tetrahydrofolate dehydrogenase/cyclohydrolase family.</text>
</comment>
<organism evidence="15 16">
    <name type="scientific">Agathobaculum faecis</name>
    <dbReference type="NCBI Taxonomy" id="2763013"/>
    <lineage>
        <taxon>Bacteria</taxon>
        <taxon>Bacillati</taxon>
        <taxon>Bacillota</taxon>
        <taxon>Clostridia</taxon>
        <taxon>Eubacteriales</taxon>
        <taxon>Butyricicoccaceae</taxon>
        <taxon>Agathobaculum</taxon>
    </lineage>
</organism>
<evidence type="ECO:0000256" key="10">
    <source>
        <dbReference type="ARBA" id="ARBA00023167"/>
    </source>
</evidence>
<comment type="caution">
    <text evidence="12">Lacks conserved residue(s) required for the propagation of feature annotation.</text>
</comment>
<dbReference type="PANTHER" id="PTHR48099">
    <property type="entry name" value="C-1-TETRAHYDROFOLATE SYNTHASE, CYTOPLASMIC-RELATED"/>
    <property type="match status" value="1"/>
</dbReference>
<dbReference type="GO" id="GO:0004488">
    <property type="term" value="F:methylenetetrahydrofolate dehydrogenase (NADP+) activity"/>
    <property type="evidence" value="ECO:0007669"/>
    <property type="project" value="UniProtKB-UniRule"/>
</dbReference>
<dbReference type="EC" id="3.5.4.9" evidence="12"/>
<dbReference type="GO" id="GO:0000105">
    <property type="term" value="P:L-histidine biosynthetic process"/>
    <property type="evidence" value="ECO:0007669"/>
    <property type="project" value="UniProtKB-KW"/>
</dbReference>
<evidence type="ECO:0000256" key="3">
    <source>
        <dbReference type="ARBA" id="ARBA00022563"/>
    </source>
</evidence>
<keyword evidence="6 12" id="KW-0378">Hydrolase</keyword>
<evidence type="ECO:0000256" key="1">
    <source>
        <dbReference type="ARBA" id="ARBA00004777"/>
    </source>
</evidence>
<dbReference type="GO" id="GO:0006164">
    <property type="term" value="P:purine nucleotide biosynthetic process"/>
    <property type="evidence" value="ECO:0007669"/>
    <property type="project" value="UniProtKB-KW"/>
</dbReference>
<evidence type="ECO:0000256" key="5">
    <source>
        <dbReference type="ARBA" id="ARBA00022755"/>
    </source>
</evidence>
<dbReference type="RefSeq" id="WP_054327411.1">
    <property type="nucleotide sequence ID" value="NZ_JACOPL010000002.1"/>
</dbReference>
<dbReference type="FunFam" id="3.40.50.10860:FF:000005">
    <property type="entry name" value="C-1-tetrahydrofolate synthase, cytoplasmic, putative"/>
    <property type="match status" value="1"/>
</dbReference>
<keyword evidence="16" id="KW-1185">Reference proteome</keyword>